<dbReference type="EMBL" id="JAGFBR010000009">
    <property type="protein sequence ID" value="KAH0460755.1"/>
    <property type="molecule type" value="Genomic_DNA"/>
</dbReference>
<reference evidence="1 2" key="1">
    <citation type="journal article" date="2021" name="Hortic Res">
        <title>Chromosome-scale assembly of the Dendrobium chrysotoxum genome enhances the understanding of orchid evolution.</title>
        <authorList>
            <person name="Zhang Y."/>
            <person name="Zhang G.Q."/>
            <person name="Zhang D."/>
            <person name="Liu X.D."/>
            <person name="Xu X.Y."/>
            <person name="Sun W.H."/>
            <person name="Yu X."/>
            <person name="Zhu X."/>
            <person name="Wang Z.W."/>
            <person name="Zhao X."/>
            <person name="Zhong W.Y."/>
            <person name="Chen H."/>
            <person name="Yin W.L."/>
            <person name="Huang T."/>
            <person name="Niu S.C."/>
            <person name="Liu Z.J."/>
        </authorList>
    </citation>
    <scope>NUCLEOTIDE SEQUENCE [LARGE SCALE GENOMIC DNA]</scope>
    <source>
        <strain evidence="1">Lindl</strain>
    </source>
</reference>
<sequence>MRISPLEPFVFAVDLTSTSLPSTETAKSIMSSAEVAHRFVSPRLGERSQSATVEATAFSMVVPGGNLKISATAEADNGMFTAIDRGRNERGGFRS</sequence>
<gene>
    <name evidence="1" type="ORF">IEQ34_008330</name>
</gene>
<proteinExistence type="predicted"/>
<evidence type="ECO:0000313" key="2">
    <source>
        <dbReference type="Proteomes" id="UP000775213"/>
    </source>
</evidence>
<evidence type="ECO:0000313" key="1">
    <source>
        <dbReference type="EMBL" id="KAH0460755.1"/>
    </source>
</evidence>
<protein>
    <submittedName>
        <fullName evidence="1">Uncharacterized protein</fullName>
    </submittedName>
</protein>
<dbReference type="AlphaFoldDB" id="A0AAV7GG33"/>
<name>A0AAV7GG33_DENCH</name>
<comment type="caution">
    <text evidence="1">The sequence shown here is derived from an EMBL/GenBank/DDBJ whole genome shotgun (WGS) entry which is preliminary data.</text>
</comment>
<dbReference type="Proteomes" id="UP000775213">
    <property type="component" value="Unassembled WGS sequence"/>
</dbReference>
<accession>A0AAV7GG33</accession>
<keyword evidence="2" id="KW-1185">Reference proteome</keyword>
<organism evidence="1 2">
    <name type="scientific">Dendrobium chrysotoxum</name>
    <name type="common">Orchid</name>
    <dbReference type="NCBI Taxonomy" id="161865"/>
    <lineage>
        <taxon>Eukaryota</taxon>
        <taxon>Viridiplantae</taxon>
        <taxon>Streptophyta</taxon>
        <taxon>Embryophyta</taxon>
        <taxon>Tracheophyta</taxon>
        <taxon>Spermatophyta</taxon>
        <taxon>Magnoliopsida</taxon>
        <taxon>Liliopsida</taxon>
        <taxon>Asparagales</taxon>
        <taxon>Orchidaceae</taxon>
        <taxon>Epidendroideae</taxon>
        <taxon>Malaxideae</taxon>
        <taxon>Dendrobiinae</taxon>
        <taxon>Dendrobium</taxon>
    </lineage>
</organism>